<dbReference type="Proteomes" id="UP000203261">
    <property type="component" value="Segment"/>
</dbReference>
<proteinExistence type="predicted"/>
<accession>A0A127AWE3</accession>
<organism evidence="1 2">
    <name type="scientific">Bacillus phage SP-15</name>
    <dbReference type="NCBI Taxonomy" id="1792032"/>
    <lineage>
        <taxon>Viruses</taxon>
        <taxon>Duplodnaviria</taxon>
        <taxon>Heunggongvirae</taxon>
        <taxon>Uroviricota</taxon>
        <taxon>Caudoviricetes</taxon>
        <taxon>Thornevirus</taxon>
        <taxon>Thornevirus SP15</taxon>
    </lineage>
</organism>
<keyword evidence="2" id="KW-1185">Reference proteome</keyword>
<dbReference type="EMBL" id="KT624200">
    <property type="protein sequence ID" value="AMM44978.1"/>
    <property type="molecule type" value="Genomic_DNA"/>
</dbReference>
<evidence type="ECO:0000313" key="2">
    <source>
        <dbReference type="Proteomes" id="UP000203261"/>
    </source>
</evidence>
<dbReference type="GeneID" id="29125347"/>
<protein>
    <submittedName>
        <fullName evidence="1">Uncharacterized protein</fullName>
    </submittedName>
</protein>
<evidence type="ECO:0000313" key="1">
    <source>
        <dbReference type="EMBL" id="AMM44978.1"/>
    </source>
</evidence>
<dbReference type="RefSeq" id="YP_009302567.1">
    <property type="nucleotide sequence ID" value="NC_031245.1"/>
</dbReference>
<name>A0A127AWE3_9CAUD</name>
<gene>
    <name evidence="1" type="ORF">SP15_180</name>
</gene>
<sequence length="87" mass="9819">MLTTTVFIASVSIPTVHLIRKEIKYRKSQRKLKDLSRCIDEAYDQVVNGQSSDIWTALKVEIDNTILDNPKLYGAKSVVTTPAVNIR</sequence>
<reference evidence="1 2" key="1">
    <citation type="submission" date="2015-08" db="EMBL/GenBank/DDBJ databases">
        <authorList>
            <person name="Babu N.S."/>
            <person name="Beckwith C.J."/>
            <person name="Beseler K.G."/>
            <person name="Brison A."/>
            <person name="Carone J.V."/>
            <person name="Caskin T.P."/>
            <person name="Diamond M."/>
            <person name="Durham M.E."/>
            <person name="Foxe J.M."/>
            <person name="Go M."/>
            <person name="Henderson B.A."/>
            <person name="Jones I.B."/>
            <person name="McGettigan J.A."/>
            <person name="Micheletti S.J."/>
            <person name="Nasrallah M.E."/>
            <person name="Ortiz D."/>
            <person name="Piller C.R."/>
            <person name="Privatt S.R."/>
            <person name="Schneider S.L."/>
            <person name="Sharp S."/>
            <person name="Smith T.C."/>
            <person name="Stanton J.D."/>
            <person name="Ullery H.E."/>
            <person name="Wilson R.J."/>
            <person name="Serrano M.G."/>
            <person name="Buck G."/>
            <person name="Lee V."/>
            <person name="Wang Y."/>
            <person name="Carvalho R."/>
            <person name="Voegtly L."/>
            <person name="Shi R."/>
            <person name="Duckworth R."/>
            <person name="Johnson A."/>
            <person name="Loviza R."/>
            <person name="Walstead R."/>
            <person name="Shah Z."/>
            <person name="Kiflezghi M."/>
            <person name="Wade K."/>
            <person name="Ball S.L."/>
            <person name="Bradley K.W."/>
            <person name="Asai D.J."/>
            <person name="Bowman C.A."/>
            <person name="Russell D.A."/>
            <person name="Pope W.H."/>
            <person name="Jacobs-Sera D."/>
            <person name="Hendrix R.W."/>
            <person name="Hatfull G.F."/>
        </authorList>
    </citation>
    <scope>NUCLEOTIDE SEQUENCE [LARGE SCALE GENOMIC DNA]</scope>
</reference>
<dbReference type="KEGG" id="vg:29125347"/>